<feature type="transmembrane region" description="Helical" evidence="1">
    <location>
        <begin position="64"/>
        <end position="87"/>
    </location>
</feature>
<name>A0A812B1E1_ACAPH</name>
<feature type="transmembrane region" description="Helical" evidence="1">
    <location>
        <begin position="93"/>
        <end position="113"/>
    </location>
</feature>
<evidence type="ECO:0000256" key="1">
    <source>
        <dbReference type="SAM" id="Phobius"/>
    </source>
</evidence>
<sequence>MQEKQIEIHALVFISFHRFILSFFLFSLSLSLVLNFVELSFSLFLSLSLYQIYRGLSRFNFVRVYLSINLSIYLSIYLRAINVIHLLSLFTSLVFALSLSSLSLLFSTCLTLTRLRISLYHYLYKNRCLPLRNLLLIPSRHLSFLSFFSLSLSYTYGVYLQQKIYTISLALIFFFFTCPSLLSCKHTCTSLSLYSQTRLFLTFLSFFHFLKRSSSFCFVSRPFFSLLFAVYDCVFIIICLSFFSVLLTFSTFPCVFLQRIFFLNYLSLFLSGFIFFFLPFLHTPTYLHIYLSIYLSVSVQIYLSIK</sequence>
<accession>A0A812B1E1</accession>
<gene>
    <name evidence="2" type="ORF">SPHA_9074</name>
</gene>
<keyword evidence="1" id="KW-0812">Transmembrane</keyword>
<reference evidence="2" key="1">
    <citation type="submission" date="2021-01" db="EMBL/GenBank/DDBJ databases">
        <authorList>
            <person name="Li R."/>
            <person name="Bekaert M."/>
        </authorList>
    </citation>
    <scope>NUCLEOTIDE SEQUENCE</scope>
    <source>
        <strain evidence="2">Farmed</strain>
    </source>
</reference>
<feature type="transmembrane region" description="Helical" evidence="1">
    <location>
        <begin position="222"/>
        <end position="249"/>
    </location>
</feature>
<feature type="transmembrane region" description="Helical" evidence="1">
    <location>
        <begin position="164"/>
        <end position="184"/>
    </location>
</feature>
<feature type="transmembrane region" description="Helical" evidence="1">
    <location>
        <begin position="191"/>
        <end position="210"/>
    </location>
</feature>
<feature type="transmembrane region" description="Helical" evidence="1">
    <location>
        <begin position="287"/>
        <end position="305"/>
    </location>
</feature>
<dbReference type="AlphaFoldDB" id="A0A812B1E1"/>
<keyword evidence="3" id="KW-1185">Reference proteome</keyword>
<proteinExistence type="predicted"/>
<protein>
    <submittedName>
        <fullName evidence="2">Uncharacterized protein</fullName>
    </submittedName>
</protein>
<organism evidence="2 3">
    <name type="scientific">Acanthosepion pharaonis</name>
    <name type="common">Pharaoh cuttlefish</name>
    <name type="synonym">Sepia pharaonis</name>
    <dbReference type="NCBI Taxonomy" id="158019"/>
    <lineage>
        <taxon>Eukaryota</taxon>
        <taxon>Metazoa</taxon>
        <taxon>Spiralia</taxon>
        <taxon>Lophotrochozoa</taxon>
        <taxon>Mollusca</taxon>
        <taxon>Cephalopoda</taxon>
        <taxon>Coleoidea</taxon>
        <taxon>Decapodiformes</taxon>
        <taxon>Sepiida</taxon>
        <taxon>Sepiina</taxon>
        <taxon>Sepiidae</taxon>
        <taxon>Acanthosepion</taxon>
    </lineage>
</organism>
<evidence type="ECO:0000313" key="2">
    <source>
        <dbReference type="EMBL" id="CAE1166818.1"/>
    </source>
</evidence>
<feature type="transmembrane region" description="Helical" evidence="1">
    <location>
        <begin position="261"/>
        <end position="281"/>
    </location>
</feature>
<comment type="caution">
    <text evidence="2">The sequence shown here is derived from an EMBL/GenBank/DDBJ whole genome shotgun (WGS) entry which is preliminary data.</text>
</comment>
<keyword evidence="1" id="KW-0472">Membrane</keyword>
<evidence type="ECO:0000313" key="3">
    <source>
        <dbReference type="Proteomes" id="UP000597762"/>
    </source>
</evidence>
<keyword evidence="1" id="KW-1133">Transmembrane helix</keyword>
<dbReference type="Proteomes" id="UP000597762">
    <property type="component" value="Unassembled WGS sequence"/>
</dbReference>
<dbReference type="EMBL" id="CAHIKZ030000291">
    <property type="protein sequence ID" value="CAE1166818.1"/>
    <property type="molecule type" value="Genomic_DNA"/>
</dbReference>